<gene>
    <name evidence="1" type="ORF">J4E96_05675</name>
</gene>
<dbReference type="KEGG" id="psic:J4E96_05675"/>
<dbReference type="Proteomes" id="UP000663937">
    <property type="component" value="Chromosome"/>
</dbReference>
<dbReference type="AlphaFoldDB" id="A0A8A4ZGG3"/>
<name>A0A8A4ZGG3_9MICO</name>
<reference evidence="1" key="1">
    <citation type="submission" date="2021-03" db="EMBL/GenBank/DDBJ databases">
        <title>Pengzhenrongella sicca gen. nov., sp. nov., a new member of suborder Micrococcineae isolated from High-Arctic tundra soil.</title>
        <authorList>
            <person name="Peng F."/>
        </authorList>
    </citation>
    <scope>NUCLEOTIDE SEQUENCE</scope>
    <source>
        <strain evidence="1">LRZ-2</strain>
    </source>
</reference>
<dbReference type="RefSeq" id="WP_227424810.1">
    <property type="nucleotide sequence ID" value="NZ_CP071868.1"/>
</dbReference>
<protein>
    <submittedName>
        <fullName evidence="1">Uncharacterized protein</fullName>
    </submittedName>
</protein>
<sequence length="46" mass="5047">MPSLAEETDGIEGAVERQLRVLVTAAGQIGKRIAWAARKRDAARRQ</sequence>
<organism evidence="1 2">
    <name type="scientific">Pengzhenrongella sicca</name>
    <dbReference type="NCBI Taxonomy" id="2819238"/>
    <lineage>
        <taxon>Bacteria</taxon>
        <taxon>Bacillati</taxon>
        <taxon>Actinomycetota</taxon>
        <taxon>Actinomycetes</taxon>
        <taxon>Micrococcales</taxon>
        <taxon>Pengzhenrongella</taxon>
    </lineage>
</organism>
<dbReference type="EMBL" id="CP071868">
    <property type="protein sequence ID" value="QTE30471.1"/>
    <property type="molecule type" value="Genomic_DNA"/>
</dbReference>
<accession>A0A8A4ZGG3</accession>
<evidence type="ECO:0000313" key="2">
    <source>
        <dbReference type="Proteomes" id="UP000663937"/>
    </source>
</evidence>
<keyword evidence="2" id="KW-1185">Reference proteome</keyword>
<proteinExistence type="predicted"/>
<evidence type="ECO:0000313" key="1">
    <source>
        <dbReference type="EMBL" id="QTE30471.1"/>
    </source>
</evidence>